<name>A0ABT1CBW3_9HYPH</name>
<keyword evidence="1" id="KW-0812">Transmembrane</keyword>
<gene>
    <name evidence="2" type="ORF">NGM99_21260</name>
</gene>
<sequence length="112" mass="11930">MEYTGEGIHIRATGIGEQDQFVVEAHSKLVAEHIKSQTRMRLGLYTLAALFMIVAALLVVFAPDGRQASTIVVAGALIIVSAGVAGFAALKLKAPAVELTAGNSQIRTERRR</sequence>
<dbReference type="EMBL" id="JAMXQS010000015">
    <property type="protein sequence ID" value="MCO6052322.1"/>
    <property type="molecule type" value="Genomic_DNA"/>
</dbReference>
<dbReference type="Proteomes" id="UP001205906">
    <property type="component" value="Unassembled WGS sequence"/>
</dbReference>
<keyword evidence="1" id="KW-0472">Membrane</keyword>
<protein>
    <submittedName>
        <fullName evidence="2">Uncharacterized protein</fullName>
    </submittedName>
</protein>
<evidence type="ECO:0000256" key="1">
    <source>
        <dbReference type="SAM" id="Phobius"/>
    </source>
</evidence>
<proteinExistence type="predicted"/>
<feature type="transmembrane region" description="Helical" evidence="1">
    <location>
        <begin position="42"/>
        <end position="62"/>
    </location>
</feature>
<accession>A0ABT1CBW3</accession>
<dbReference type="RefSeq" id="WP_252822729.1">
    <property type="nucleotide sequence ID" value="NZ_JAMXQS010000015.1"/>
</dbReference>
<feature type="transmembrane region" description="Helical" evidence="1">
    <location>
        <begin position="68"/>
        <end position="90"/>
    </location>
</feature>
<evidence type="ECO:0000313" key="2">
    <source>
        <dbReference type="EMBL" id="MCO6052322.1"/>
    </source>
</evidence>
<comment type="caution">
    <text evidence="2">The sequence shown here is derived from an EMBL/GenBank/DDBJ whole genome shotgun (WGS) entry which is preliminary data.</text>
</comment>
<reference evidence="2 3" key="1">
    <citation type="submission" date="2022-06" db="EMBL/GenBank/DDBJ databases">
        <title>Mesorhizobium sp. strain RP14 Genome sequencing and assembly.</title>
        <authorList>
            <person name="Kim I."/>
        </authorList>
    </citation>
    <scope>NUCLEOTIDE SEQUENCE [LARGE SCALE GENOMIC DNA]</scope>
    <source>
        <strain evidence="3">RP14(2022)</strain>
    </source>
</reference>
<keyword evidence="1" id="KW-1133">Transmembrane helix</keyword>
<organism evidence="2 3">
    <name type="scientific">Mesorhizobium liriopis</name>
    <dbReference type="NCBI Taxonomy" id="2953882"/>
    <lineage>
        <taxon>Bacteria</taxon>
        <taxon>Pseudomonadati</taxon>
        <taxon>Pseudomonadota</taxon>
        <taxon>Alphaproteobacteria</taxon>
        <taxon>Hyphomicrobiales</taxon>
        <taxon>Phyllobacteriaceae</taxon>
        <taxon>Mesorhizobium</taxon>
    </lineage>
</organism>
<keyword evidence="3" id="KW-1185">Reference proteome</keyword>
<evidence type="ECO:0000313" key="3">
    <source>
        <dbReference type="Proteomes" id="UP001205906"/>
    </source>
</evidence>